<accession>A0AC35FWH0</accession>
<evidence type="ECO:0000313" key="1">
    <source>
        <dbReference type="Proteomes" id="UP000887580"/>
    </source>
</evidence>
<organism evidence="1 2">
    <name type="scientific">Panagrolaimus sp. PS1159</name>
    <dbReference type="NCBI Taxonomy" id="55785"/>
    <lineage>
        <taxon>Eukaryota</taxon>
        <taxon>Metazoa</taxon>
        <taxon>Ecdysozoa</taxon>
        <taxon>Nematoda</taxon>
        <taxon>Chromadorea</taxon>
        <taxon>Rhabditida</taxon>
        <taxon>Tylenchina</taxon>
        <taxon>Panagrolaimomorpha</taxon>
        <taxon>Panagrolaimoidea</taxon>
        <taxon>Panagrolaimidae</taxon>
        <taxon>Panagrolaimus</taxon>
    </lineage>
</organism>
<dbReference type="WBParaSite" id="PS1159_v2.g21028.t1">
    <property type="protein sequence ID" value="PS1159_v2.g21028.t1"/>
    <property type="gene ID" value="PS1159_v2.g21028"/>
</dbReference>
<proteinExistence type="predicted"/>
<evidence type="ECO:0000313" key="2">
    <source>
        <dbReference type="WBParaSite" id="PS1159_v2.g21028.t1"/>
    </source>
</evidence>
<reference evidence="2" key="1">
    <citation type="submission" date="2022-11" db="UniProtKB">
        <authorList>
            <consortium name="WormBaseParasite"/>
        </authorList>
    </citation>
    <scope>IDENTIFICATION</scope>
</reference>
<sequence length="1050" mass="117377">MCADNFQMATKNDKLNQIFDDSQIIDNDNKYSNINLNQNSKHPTLIPVQTCNKSFNDKNLGDCTKSDITYNCERKEKSKTLNKSSKIFLTFIGDESKKCWKKSGLTDTKNSTLSLYIKAYENSVENTESVSLVDTPSTLDIQNAYEFPRQQNDKVPKPEMSHFKALQRLLNPNAASNNDQQGDMVNFLSVPLKKTNEVDLIKPLRGFIESMNLSPELFAEFVEALQELNKLRNKVCNQGLDKTEQSLHLIERYYDQLRAIENKLPITPNLSPIAFKWKDAFDKGGVFFGRASLTVSDSSFERACVLFNCGAMMSAVAANQSMASDEELKAAATLFQKAAGVFNHLKDNILGMVSQEPTPDLMPDTLAALSAIMLAQAQECVYLKASKSNMSATALVKVANQGAQFYKDALSMMTRDIVKGIFDKDWINTVSGKAKGLEAAANFHASKMCESEAKIGEQICRLMEAVRLADQMKPHVSEDHFPTLRGAATALQAAQKDNDFIYHERVPDPKSLPQLDKAAVVKATPIEGHLSPRFKDLFESLVPVSIQNALSAFEGRKTEVVNTETGRLREYTQLLNAQLASLNLPAALDDVLHHEKCPESIRQKSSKVKQCGGAQSILTKIAELPSLYRRNEELLNETQRLIQEEKQSDDNLRQQFKEKWTRLASERLTGPLSQEIGKYRSILENALKADKLVTTKYEQQKWGIELLSKPENELKEAIPGLGNLGGAQNSSTVNELRELVNKTTEIKAEREKLEKSFKDVRFDMSGEFLQSMSGSDVVNEEDVSKTKIHQLLGPLKEQVNKSIAEQEAIMEKVQTLNKKFTDEKTGSGTADRDNILKTLASAYDTYFELEGNLKEGTKFYNDLTPMLLRLQQKVTDFCFARKTEKDDLMKQLQQNIVAGATGGNSSAKAPPPRPPPPSSGALAQNHDLPNVPSHGTAPPPPPQHYQQQQQQAYPQQAPYQPNSYMPYPTGGYGYFPQPYTYMQPQQNNQPPAPYPGYPPPMQQGYPSQQQPYPQYPPQQHQQQPNQNPPYPLGNPGHPAPGNPNNTNPFM</sequence>
<protein>
    <submittedName>
        <fullName evidence="2">BRO1 domain-containing protein</fullName>
    </submittedName>
</protein>
<dbReference type="Proteomes" id="UP000887580">
    <property type="component" value="Unplaced"/>
</dbReference>
<name>A0AC35FWH0_9BILA</name>